<dbReference type="SUPFAM" id="SSF141729">
    <property type="entry name" value="FimD N-terminal domain-like"/>
    <property type="match status" value="1"/>
</dbReference>
<protein>
    <submittedName>
        <fullName evidence="12">Pilus assembly protein PapC</fullName>
    </submittedName>
</protein>
<proteinExistence type="inferred from homology"/>
<keyword evidence="4" id="KW-1134">Transmembrane beta strand</keyword>
<evidence type="ECO:0000259" key="11">
    <source>
        <dbReference type="Pfam" id="PF13954"/>
    </source>
</evidence>
<evidence type="ECO:0000256" key="2">
    <source>
        <dbReference type="ARBA" id="ARBA00008064"/>
    </source>
</evidence>
<keyword evidence="8" id="KW-0998">Cell outer membrane</keyword>
<keyword evidence="7" id="KW-0472">Membrane</keyword>
<feature type="chain" id="PRO_5018996858" evidence="9">
    <location>
        <begin position="25"/>
        <end position="811"/>
    </location>
</feature>
<dbReference type="Gene3D" id="2.60.40.2070">
    <property type="match status" value="1"/>
</dbReference>
<name>A0A423JMN0_9PSED</name>
<dbReference type="InterPro" id="IPR043142">
    <property type="entry name" value="PapC-like_C_sf"/>
</dbReference>
<evidence type="ECO:0000313" key="13">
    <source>
        <dbReference type="Proteomes" id="UP000285349"/>
    </source>
</evidence>
<dbReference type="GO" id="GO:0015473">
    <property type="term" value="F:fimbrial usher porin activity"/>
    <property type="evidence" value="ECO:0007669"/>
    <property type="project" value="InterPro"/>
</dbReference>
<dbReference type="PANTHER" id="PTHR30451">
    <property type="entry name" value="OUTER MEMBRANE USHER PROTEIN"/>
    <property type="match status" value="1"/>
</dbReference>
<dbReference type="Gene3D" id="2.60.40.2610">
    <property type="entry name" value="Outer membrane usher protein FimD, plug domain"/>
    <property type="match status" value="1"/>
</dbReference>
<dbReference type="GO" id="GO:0009297">
    <property type="term" value="P:pilus assembly"/>
    <property type="evidence" value="ECO:0007669"/>
    <property type="project" value="InterPro"/>
</dbReference>
<dbReference type="Gene3D" id="2.60.40.3110">
    <property type="match status" value="1"/>
</dbReference>
<dbReference type="PANTHER" id="PTHR30451:SF8">
    <property type="entry name" value="FIMBRIAL USHER PROTEIN"/>
    <property type="match status" value="1"/>
</dbReference>
<dbReference type="InterPro" id="IPR025949">
    <property type="entry name" value="PapC-like_C"/>
</dbReference>
<keyword evidence="6 9" id="KW-0732">Signal</keyword>
<dbReference type="Proteomes" id="UP000285349">
    <property type="component" value="Unassembled WGS sequence"/>
</dbReference>
<comment type="caution">
    <text evidence="12">The sequence shown here is derived from an EMBL/GenBank/DDBJ whole genome shotgun (WGS) entry which is preliminary data.</text>
</comment>
<evidence type="ECO:0000256" key="4">
    <source>
        <dbReference type="ARBA" id="ARBA00022452"/>
    </source>
</evidence>
<sequence>MRFRATRIWLGRLCLLACGSTEIAANESVLFDPQVLKDRGIDPALAEYFRESPRFVQGTRPVSLQVNGQPKGRVQMTFNQHGEVCLAPALLKAAGVRALVLRRQEAGTCLTFAEGFPAAVVQLRPGREQVDLLVPTATLLPPDQASRVFAKGGMAGVLNYDALMTDSQFQGQRSDYRSFTSEVGFNAGNWVLRSRQSYTAQSDGARFEHLYAYGMRTLEDYEVNVQVGQLNMASPLFSGESFLGLQIQPEGAFAQLRAAERGAGSRVEGIAYSAARIEVRQNGVMIYTTMVPSGPFTLRELPLLSHSLDLEVTVHEQDGQQRRFRVPAASLYDAQFGSPPGFNVALGRVRRLGSDERQAPSFAAFSRDWNWGRERRVTAGLMGATEYVSAGWGLQQQWSNGIFLGARQVLSSDRSQGLAGNQLQMTFSAQLSPNLSTSLINVRQSEDFRTLSDTGWNQERHQAESRSRDQWAFSLNGSTAHWGTFGATWSRYSSRDEPPQSRLGLSWSQMLPERVSLSVSLERDMGGAAASRQGSAAYLTLGVPLGGQRSVRSYLRKDDRSGARSGVVFSDAINEIQDYSVSAEQRDGGPTTFGARLNTLAHYTSIDLGYSQRPDATNFDVGARGGMVFHRDGVTLSPYPVRDTFGVLKAGEHAGLKLQTPRGPVWTDGFGRAVAASLPAYTLARLEVDNGSLPRNVEVLNGYQEVEAGRGSVQHLDFSVMSVRRLLLKARTVDRQWLPKGVTVHDEQGQYVTTVLDAGTIFLSDAKPDQTLHVRLSDNQRCWLEYPLNEVPHDSLRIETVDATCLDPNLS</sequence>
<dbReference type="InterPro" id="IPR042186">
    <property type="entry name" value="FimD_plug_dom"/>
</dbReference>
<dbReference type="InterPro" id="IPR037224">
    <property type="entry name" value="PapC_N_sf"/>
</dbReference>
<evidence type="ECO:0000313" key="12">
    <source>
        <dbReference type="EMBL" id="RON38949.1"/>
    </source>
</evidence>
<dbReference type="GO" id="GO:0009279">
    <property type="term" value="C:cell outer membrane"/>
    <property type="evidence" value="ECO:0007669"/>
    <property type="project" value="UniProtKB-SubCell"/>
</dbReference>
<evidence type="ECO:0000256" key="5">
    <source>
        <dbReference type="ARBA" id="ARBA00022692"/>
    </source>
</evidence>
<evidence type="ECO:0000256" key="8">
    <source>
        <dbReference type="ARBA" id="ARBA00023237"/>
    </source>
</evidence>
<dbReference type="InterPro" id="IPR025885">
    <property type="entry name" value="PapC_N"/>
</dbReference>
<evidence type="ECO:0000259" key="10">
    <source>
        <dbReference type="Pfam" id="PF13953"/>
    </source>
</evidence>
<organism evidence="12 13">
    <name type="scientific">Pseudomonas frederiksbergensis</name>
    <dbReference type="NCBI Taxonomy" id="104087"/>
    <lineage>
        <taxon>Bacteria</taxon>
        <taxon>Pseudomonadati</taxon>
        <taxon>Pseudomonadota</taxon>
        <taxon>Gammaproteobacteria</taxon>
        <taxon>Pseudomonadales</taxon>
        <taxon>Pseudomonadaceae</taxon>
        <taxon>Pseudomonas</taxon>
    </lineage>
</organism>
<dbReference type="InterPro" id="IPR000015">
    <property type="entry name" value="Fimb_usher"/>
</dbReference>
<evidence type="ECO:0000256" key="7">
    <source>
        <dbReference type="ARBA" id="ARBA00023136"/>
    </source>
</evidence>
<evidence type="ECO:0000256" key="9">
    <source>
        <dbReference type="SAM" id="SignalP"/>
    </source>
</evidence>
<accession>A0A423JMN0</accession>
<evidence type="ECO:0000256" key="3">
    <source>
        <dbReference type="ARBA" id="ARBA00022448"/>
    </source>
</evidence>
<dbReference type="Gene3D" id="3.10.20.410">
    <property type="match status" value="1"/>
</dbReference>
<evidence type="ECO:0000256" key="1">
    <source>
        <dbReference type="ARBA" id="ARBA00004571"/>
    </source>
</evidence>
<keyword evidence="3" id="KW-0813">Transport</keyword>
<feature type="domain" description="PapC N-terminal" evidence="11">
    <location>
        <begin position="31"/>
        <end position="162"/>
    </location>
</feature>
<dbReference type="EMBL" id="MOBQ01000056">
    <property type="protein sequence ID" value="RON38949.1"/>
    <property type="molecule type" value="Genomic_DNA"/>
</dbReference>
<dbReference type="Pfam" id="PF13953">
    <property type="entry name" value="PapC_C"/>
    <property type="match status" value="1"/>
</dbReference>
<reference evidence="12 13" key="1">
    <citation type="submission" date="2016-10" db="EMBL/GenBank/DDBJ databases">
        <title>Comparative genome analysis of multiple Pseudomonas spp. focuses on biocontrol and plant growth promoting traits.</title>
        <authorList>
            <person name="Tao X.-Y."/>
            <person name="Taylor C.G."/>
        </authorList>
    </citation>
    <scope>NUCLEOTIDE SEQUENCE [LARGE SCALE GENOMIC DNA]</scope>
    <source>
        <strain evidence="12 13">37A10</strain>
    </source>
</reference>
<gene>
    <name evidence="12" type="ORF">BK666_29560</name>
</gene>
<dbReference type="Pfam" id="PF00577">
    <property type="entry name" value="Usher"/>
    <property type="match status" value="1"/>
</dbReference>
<comment type="similarity">
    <text evidence="2">Belongs to the fimbrial export usher family.</text>
</comment>
<feature type="signal peptide" evidence="9">
    <location>
        <begin position="1"/>
        <end position="24"/>
    </location>
</feature>
<keyword evidence="5" id="KW-0812">Transmembrane</keyword>
<dbReference type="Pfam" id="PF13954">
    <property type="entry name" value="PapC_N"/>
    <property type="match status" value="1"/>
</dbReference>
<comment type="subcellular location">
    <subcellularLocation>
        <location evidence="1">Cell outer membrane</location>
        <topology evidence="1">Multi-pass membrane protein</topology>
    </subcellularLocation>
</comment>
<evidence type="ECO:0000256" key="6">
    <source>
        <dbReference type="ARBA" id="ARBA00022729"/>
    </source>
</evidence>
<feature type="domain" description="PapC-like C-terminal" evidence="10">
    <location>
        <begin position="727"/>
        <end position="789"/>
    </location>
</feature>
<dbReference type="AlphaFoldDB" id="A0A423JMN0"/>